<keyword evidence="1" id="KW-1133">Transmembrane helix</keyword>
<reference evidence="3" key="1">
    <citation type="journal article" date="2012" name="Nat. Biotechnol.">
        <title>Reference genome sequence of the model plant Setaria.</title>
        <authorList>
            <person name="Bennetzen J.L."/>
            <person name="Schmutz J."/>
            <person name="Wang H."/>
            <person name="Percifield R."/>
            <person name="Hawkins J."/>
            <person name="Pontaroli A.C."/>
            <person name="Estep M."/>
            <person name="Feng L."/>
            <person name="Vaughn J.N."/>
            <person name="Grimwood J."/>
            <person name="Jenkins J."/>
            <person name="Barry K."/>
            <person name="Lindquist E."/>
            <person name="Hellsten U."/>
            <person name="Deshpande S."/>
            <person name="Wang X."/>
            <person name="Wu X."/>
            <person name="Mitros T."/>
            <person name="Triplett J."/>
            <person name="Yang X."/>
            <person name="Ye C.Y."/>
            <person name="Mauro-Herrera M."/>
            <person name="Wang L."/>
            <person name="Li P."/>
            <person name="Sharma M."/>
            <person name="Sharma R."/>
            <person name="Ronald P.C."/>
            <person name="Panaud O."/>
            <person name="Kellogg E.A."/>
            <person name="Brutnell T.P."/>
            <person name="Doust A.N."/>
            <person name="Tuskan G.A."/>
            <person name="Rokhsar D."/>
            <person name="Devos K.M."/>
        </authorList>
    </citation>
    <scope>NUCLEOTIDE SEQUENCE [LARGE SCALE GENOMIC DNA]</scope>
    <source>
        <strain evidence="3">cv. Yugu1</strain>
    </source>
</reference>
<feature type="transmembrane region" description="Helical" evidence="1">
    <location>
        <begin position="92"/>
        <end position="110"/>
    </location>
</feature>
<evidence type="ECO:0000313" key="2">
    <source>
        <dbReference type="EnsemblPlants" id="KQL00578"/>
    </source>
</evidence>
<keyword evidence="1" id="KW-0472">Membrane</keyword>
<dbReference type="HOGENOM" id="CLU_1312021_0_0_1"/>
<organism evidence="2 3">
    <name type="scientific">Setaria italica</name>
    <name type="common">Foxtail millet</name>
    <name type="synonym">Panicum italicum</name>
    <dbReference type="NCBI Taxonomy" id="4555"/>
    <lineage>
        <taxon>Eukaryota</taxon>
        <taxon>Viridiplantae</taxon>
        <taxon>Streptophyta</taxon>
        <taxon>Embryophyta</taxon>
        <taxon>Tracheophyta</taxon>
        <taxon>Spermatophyta</taxon>
        <taxon>Magnoliopsida</taxon>
        <taxon>Liliopsida</taxon>
        <taxon>Poales</taxon>
        <taxon>Poaceae</taxon>
        <taxon>PACMAD clade</taxon>
        <taxon>Panicoideae</taxon>
        <taxon>Panicodae</taxon>
        <taxon>Paniceae</taxon>
        <taxon>Cenchrinae</taxon>
        <taxon>Setaria</taxon>
    </lineage>
</organism>
<evidence type="ECO:0000256" key="1">
    <source>
        <dbReference type="SAM" id="Phobius"/>
    </source>
</evidence>
<feature type="transmembrane region" description="Helical" evidence="1">
    <location>
        <begin position="187"/>
        <end position="207"/>
    </location>
</feature>
<protein>
    <submittedName>
        <fullName evidence="2">Uncharacterized protein</fullName>
    </submittedName>
</protein>
<feature type="transmembrane region" description="Helical" evidence="1">
    <location>
        <begin position="164"/>
        <end position="181"/>
    </location>
</feature>
<dbReference type="AlphaFoldDB" id="K3YLY6"/>
<evidence type="ECO:0000313" key="3">
    <source>
        <dbReference type="Proteomes" id="UP000004995"/>
    </source>
</evidence>
<feature type="transmembrane region" description="Helical" evidence="1">
    <location>
        <begin position="116"/>
        <end position="137"/>
    </location>
</feature>
<dbReference type="EnsemblPlants" id="KQL00578">
    <property type="protein sequence ID" value="KQL00578"/>
    <property type="gene ID" value="SETIT_015262mg"/>
</dbReference>
<sequence length="210" mass="21682">MARPKSQNACPWWVAVPRVFSSGFSSLPVLLAPVSIMSTYKTKGKPPASLQFPPVFRSNSTLAFPCFPRLLLRSRAAPTPMPMSLTRGSSRAMYTGLIILLLAVGAGINFGDCDGLSGPLLSFLGVVAGANVIAAGVRTADDPAAPIGPAPVAFAGARAFMRRNLAVVGLVMVSSASTAVAGETGPAFSFMMFVLLVFGVSLINIGVHGA</sequence>
<dbReference type="Proteomes" id="UP000004995">
    <property type="component" value="Unassembled WGS sequence"/>
</dbReference>
<dbReference type="Gramene" id="KQL00578">
    <property type="protein sequence ID" value="KQL00578"/>
    <property type="gene ID" value="SETIT_015262mg"/>
</dbReference>
<dbReference type="EMBL" id="AGNK02003531">
    <property type="status" value="NOT_ANNOTATED_CDS"/>
    <property type="molecule type" value="Genomic_DNA"/>
</dbReference>
<name>K3YLY6_SETIT</name>
<keyword evidence="1" id="KW-0812">Transmembrane</keyword>
<keyword evidence="3" id="KW-1185">Reference proteome</keyword>
<proteinExistence type="predicted"/>
<reference evidence="2" key="2">
    <citation type="submission" date="2018-08" db="UniProtKB">
        <authorList>
            <consortium name="EnsemblPlants"/>
        </authorList>
    </citation>
    <scope>IDENTIFICATION</scope>
    <source>
        <strain evidence="2">Yugu1</strain>
    </source>
</reference>
<dbReference type="FunCoup" id="K3YLY6">
    <property type="interactions" value="302"/>
</dbReference>
<dbReference type="InParanoid" id="K3YLY6"/>
<accession>K3YLY6</accession>